<reference evidence="3" key="1">
    <citation type="journal article" date="2019" name="Int. J. Syst. Evol. Microbiol.">
        <title>The Global Catalogue of Microorganisms (GCM) 10K type strain sequencing project: providing services to taxonomists for standard genome sequencing and annotation.</title>
        <authorList>
            <consortium name="The Broad Institute Genomics Platform"/>
            <consortium name="The Broad Institute Genome Sequencing Center for Infectious Disease"/>
            <person name="Wu L."/>
            <person name="Ma J."/>
        </authorList>
    </citation>
    <scope>NUCLEOTIDE SEQUENCE [LARGE SCALE GENOMIC DNA]</scope>
    <source>
        <strain evidence="3">KCTC 62192</strain>
    </source>
</reference>
<feature type="compositionally biased region" description="Basic and acidic residues" evidence="1">
    <location>
        <begin position="21"/>
        <end position="30"/>
    </location>
</feature>
<organism evidence="2 3">
    <name type="scientific">Acidimangrovimonas pyrenivorans</name>
    <dbReference type="NCBI Taxonomy" id="2030798"/>
    <lineage>
        <taxon>Bacteria</taxon>
        <taxon>Pseudomonadati</taxon>
        <taxon>Pseudomonadota</taxon>
        <taxon>Alphaproteobacteria</taxon>
        <taxon>Rhodobacterales</taxon>
        <taxon>Paracoccaceae</taxon>
        <taxon>Acidimangrovimonas</taxon>
    </lineage>
</organism>
<evidence type="ECO:0000256" key="1">
    <source>
        <dbReference type="SAM" id="MobiDB-lite"/>
    </source>
</evidence>
<evidence type="ECO:0000313" key="2">
    <source>
        <dbReference type="EMBL" id="MFC2966795.1"/>
    </source>
</evidence>
<dbReference type="RefSeq" id="WP_377831420.1">
    <property type="nucleotide sequence ID" value="NZ_JBHRSK010000002.1"/>
</dbReference>
<feature type="region of interest" description="Disordered" evidence="1">
    <location>
        <begin position="18"/>
        <end position="37"/>
    </location>
</feature>
<name>A0ABV7ACL0_9RHOB</name>
<gene>
    <name evidence="2" type="ORF">ACFOES_01690</name>
</gene>
<evidence type="ECO:0000313" key="3">
    <source>
        <dbReference type="Proteomes" id="UP001595443"/>
    </source>
</evidence>
<keyword evidence="3" id="KW-1185">Reference proteome</keyword>
<protein>
    <submittedName>
        <fullName evidence="2">Uncharacterized protein</fullName>
    </submittedName>
</protein>
<dbReference type="EMBL" id="JBHRSK010000002">
    <property type="protein sequence ID" value="MFC2966795.1"/>
    <property type="molecule type" value="Genomic_DNA"/>
</dbReference>
<dbReference type="Proteomes" id="UP001595443">
    <property type="component" value="Unassembled WGS sequence"/>
</dbReference>
<accession>A0ABV7ACL0</accession>
<sequence>MRALLDFAATHPRRSYPVRYAPERRGERRNASAGSAPNWRDWSLARARLLDRHCGALMAQLGYGDEPEWRAKLAAPAGQEAELEGRRPGRVAIAGQG</sequence>
<proteinExistence type="predicted"/>
<comment type="caution">
    <text evidence="2">The sequence shown here is derived from an EMBL/GenBank/DDBJ whole genome shotgun (WGS) entry which is preliminary data.</text>
</comment>